<dbReference type="Proteomes" id="UP001553843">
    <property type="component" value="Unassembled WGS sequence"/>
</dbReference>
<keyword evidence="1" id="KW-0812">Transmembrane</keyword>
<name>A0ABV3M8J6_9ACTN</name>
<dbReference type="RefSeq" id="WP_359783615.1">
    <property type="nucleotide sequence ID" value="NZ_JBEYRR010000016.1"/>
</dbReference>
<sequence length="67" mass="7208">MEDNYFSRARTTSRLFMLSTVFAICGACIGLALTVAGKPAGLGIVAISAVIWGVGYLARRRVTRDEL</sequence>
<evidence type="ECO:0000256" key="1">
    <source>
        <dbReference type="SAM" id="Phobius"/>
    </source>
</evidence>
<evidence type="ECO:0000313" key="2">
    <source>
        <dbReference type="EMBL" id="MEW2367549.1"/>
    </source>
</evidence>
<gene>
    <name evidence="2" type="ORF">AB0887_37185</name>
</gene>
<feature type="transmembrane region" description="Helical" evidence="1">
    <location>
        <begin position="40"/>
        <end position="58"/>
    </location>
</feature>
<keyword evidence="1" id="KW-0472">Membrane</keyword>
<protein>
    <submittedName>
        <fullName evidence="2">Uncharacterized protein</fullName>
    </submittedName>
</protein>
<keyword evidence="1" id="KW-1133">Transmembrane helix</keyword>
<reference evidence="2 3" key="1">
    <citation type="submission" date="2024-06" db="EMBL/GenBank/DDBJ databases">
        <title>The Natural Products Discovery Center: Release of the First 8490 Sequenced Strains for Exploring Actinobacteria Biosynthetic Diversity.</title>
        <authorList>
            <person name="Kalkreuter E."/>
            <person name="Kautsar S.A."/>
            <person name="Yang D."/>
            <person name="Bader C.D."/>
            <person name="Teijaro C.N."/>
            <person name="Fluegel L."/>
            <person name="Davis C.M."/>
            <person name="Simpson J.R."/>
            <person name="Lauterbach L."/>
            <person name="Steele A.D."/>
            <person name="Gui C."/>
            <person name="Meng S."/>
            <person name="Li G."/>
            <person name="Viehrig K."/>
            <person name="Ye F."/>
            <person name="Su P."/>
            <person name="Kiefer A.F."/>
            <person name="Nichols A."/>
            <person name="Cepeda A.J."/>
            <person name="Yan W."/>
            <person name="Fan B."/>
            <person name="Jiang Y."/>
            <person name="Adhikari A."/>
            <person name="Zheng C.-J."/>
            <person name="Schuster L."/>
            <person name="Cowan T.M."/>
            <person name="Smanski M.J."/>
            <person name="Chevrette M.G."/>
            <person name="De Carvalho L.P.S."/>
            <person name="Shen B."/>
        </authorList>
    </citation>
    <scope>NUCLEOTIDE SEQUENCE [LARGE SCALE GENOMIC DNA]</scope>
    <source>
        <strain evidence="2 3">NPDC047833</strain>
    </source>
</reference>
<comment type="caution">
    <text evidence="2">The sequence shown here is derived from an EMBL/GenBank/DDBJ whole genome shotgun (WGS) entry which is preliminary data.</text>
</comment>
<feature type="transmembrane region" description="Helical" evidence="1">
    <location>
        <begin position="15"/>
        <end position="34"/>
    </location>
</feature>
<evidence type="ECO:0000313" key="3">
    <source>
        <dbReference type="Proteomes" id="UP001553843"/>
    </source>
</evidence>
<keyword evidence="3" id="KW-1185">Reference proteome</keyword>
<organism evidence="2 3">
    <name type="scientific">Streptomyces huasconensis</name>
    <dbReference type="NCBI Taxonomy" id="1854574"/>
    <lineage>
        <taxon>Bacteria</taxon>
        <taxon>Bacillati</taxon>
        <taxon>Actinomycetota</taxon>
        <taxon>Actinomycetes</taxon>
        <taxon>Kitasatosporales</taxon>
        <taxon>Streptomycetaceae</taxon>
        <taxon>Streptomyces</taxon>
    </lineage>
</organism>
<proteinExistence type="predicted"/>
<dbReference type="EMBL" id="JBEYRS010000027">
    <property type="protein sequence ID" value="MEW2367549.1"/>
    <property type="molecule type" value="Genomic_DNA"/>
</dbReference>
<accession>A0ABV3M8J6</accession>